<dbReference type="GeneID" id="24438239"/>
<feature type="region of interest" description="Disordered" evidence="2">
    <location>
        <begin position="47"/>
        <end position="74"/>
    </location>
</feature>
<evidence type="ECO:0000313" key="4">
    <source>
        <dbReference type="Proteomes" id="UP000009168"/>
    </source>
</evidence>
<dbReference type="AlphaFoldDB" id="W7XJ17"/>
<name>W7XJ17_TETTS</name>
<feature type="coiled-coil region" evidence="1">
    <location>
        <begin position="288"/>
        <end position="327"/>
    </location>
</feature>
<keyword evidence="4" id="KW-1185">Reference proteome</keyword>
<sequence length="359" mass="41580">MKQNVELNGSIENKSLIKIVPYIPLTNFNKSMKSQIAQMYLSHFGGSSNLNRPSTINTTDNRTKRNQSQEIQKNRKSEPLINLAHEKKNFLDEEYPSIVLHPRENRYMFERIKKNNINCNQQNPQFRCQSAQKESKRSMSFGSMIGINQSTAYNTNFSNSTLYKESTPTTNHSNYSDSLQISPLKKAKKVIISYKSGRSLSKSQSSFSELSQKVIKDINLKKQMDCWVKQNSSPYIEYQNTNQLLTYTKNSHFTNIVLKQSMAAASSINVAPIVTTRSSNQGINPLQLQQEQQEQTKQNSQNKQLNQQQQQNLIKNLQHLKQQQKTNDQQKEQIYYPIQPFQSKFKIIHQKKVLVKDVF</sequence>
<proteinExistence type="predicted"/>
<evidence type="ECO:0000313" key="3">
    <source>
        <dbReference type="EMBL" id="EWS75121.1"/>
    </source>
</evidence>
<dbReference type="InParanoid" id="W7XJ17"/>
<dbReference type="KEGG" id="tet:TTHERM_000294869"/>
<dbReference type="EMBL" id="GG662740">
    <property type="protein sequence ID" value="EWS75121.1"/>
    <property type="molecule type" value="Genomic_DNA"/>
</dbReference>
<protein>
    <submittedName>
        <fullName evidence="3">Uncharacterized protein</fullName>
    </submittedName>
</protein>
<feature type="compositionally biased region" description="Polar residues" evidence="2">
    <location>
        <begin position="47"/>
        <end position="71"/>
    </location>
</feature>
<reference evidence="4" key="1">
    <citation type="journal article" date="2006" name="PLoS Biol.">
        <title>Macronuclear genome sequence of the ciliate Tetrahymena thermophila, a model eukaryote.</title>
        <authorList>
            <person name="Eisen J.A."/>
            <person name="Coyne R.S."/>
            <person name="Wu M."/>
            <person name="Wu D."/>
            <person name="Thiagarajan M."/>
            <person name="Wortman J.R."/>
            <person name="Badger J.H."/>
            <person name="Ren Q."/>
            <person name="Amedeo P."/>
            <person name="Jones K.M."/>
            <person name="Tallon L.J."/>
            <person name="Delcher A.L."/>
            <person name="Salzberg S.L."/>
            <person name="Silva J.C."/>
            <person name="Haas B.J."/>
            <person name="Majoros W.H."/>
            <person name="Farzad M."/>
            <person name="Carlton J.M."/>
            <person name="Smith R.K. Jr."/>
            <person name="Garg J."/>
            <person name="Pearlman R.E."/>
            <person name="Karrer K.M."/>
            <person name="Sun L."/>
            <person name="Manning G."/>
            <person name="Elde N.C."/>
            <person name="Turkewitz A.P."/>
            <person name="Asai D.J."/>
            <person name="Wilkes D.E."/>
            <person name="Wang Y."/>
            <person name="Cai H."/>
            <person name="Collins K."/>
            <person name="Stewart B.A."/>
            <person name="Lee S.R."/>
            <person name="Wilamowska K."/>
            <person name="Weinberg Z."/>
            <person name="Ruzzo W.L."/>
            <person name="Wloga D."/>
            <person name="Gaertig J."/>
            <person name="Frankel J."/>
            <person name="Tsao C.-C."/>
            <person name="Gorovsky M.A."/>
            <person name="Keeling P.J."/>
            <person name="Waller R.F."/>
            <person name="Patron N.J."/>
            <person name="Cherry J.M."/>
            <person name="Stover N.A."/>
            <person name="Krieger C.J."/>
            <person name="del Toro C."/>
            <person name="Ryder H.F."/>
            <person name="Williamson S.C."/>
            <person name="Barbeau R.A."/>
            <person name="Hamilton E.P."/>
            <person name="Orias E."/>
        </authorList>
    </citation>
    <scope>NUCLEOTIDE SEQUENCE [LARGE SCALE GENOMIC DNA]</scope>
    <source>
        <strain evidence="4">SB210</strain>
    </source>
</reference>
<dbReference type="Proteomes" id="UP000009168">
    <property type="component" value="Unassembled WGS sequence"/>
</dbReference>
<evidence type="ECO:0000256" key="2">
    <source>
        <dbReference type="SAM" id="MobiDB-lite"/>
    </source>
</evidence>
<accession>W7XJ17</accession>
<dbReference type="RefSeq" id="XP_012652359.1">
    <property type="nucleotide sequence ID" value="XM_012796905.1"/>
</dbReference>
<gene>
    <name evidence="3" type="ORF">TTHERM_000294869</name>
</gene>
<organism evidence="3 4">
    <name type="scientific">Tetrahymena thermophila (strain SB210)</name>
    <dbReference type="NCBI Taxonomy" id="312017"/>
    <lineage>
        <taxon>Eukaryota</taxon>
        <taxon>Sar</taxon>
        <taxon>Alveolata</taxon>
        <taxon>Ciliophora</taxon>
        <taxon>Intramacronucleata</taxon>
        <taxon>Oligohymenophorea</taxon>
        <taxon>Hymenostomatida</taxon>
        <taxon>Tetrahymenina</taxon>
        <taxon>Tetrahymenidae</taxon>
        <taxon>Tetrahymena</taxon>
    </lineage>
</organism>
<keyword evidence="1" id="KW-0175">Coiled coil</keyword>
<evidence type="ECO:0000256" key="1">
    <source>
        <dbReference type="SAM" id="Coils"/>
    </source>
</evidence>